<evidence type="ECO:0000256" key="4">
    <source>
        <dbReference type="ARBA" id="ARBA00022989"/>
    </source>
</evidence>
<name>A0A0M0J3U7_9EUKA</name>
<organism evidence="6 7">
    <name type="scientific">Chrysochromulina tobinii</name>
    <dbReference type="NCBI Taxonomy" id="1460289"/>
    <lineage>
        <taxon>Eukaryota</taxon>
        <taxon>Haptista</taxon>
        <taxon>Haptophyta</taxon>
        <taxon>Prymnesiophyceae</taxon>
        <taxon>Prymnesiales</taxon>
        <taxon>Chrysochromulinaceae</taxon>
        <taxon>Chrysochromulina</taxon>
    </lineage>
</organism>
<keyword evidence="3" id="KW-0812">Transmembrane</keyword>
<dbReference type="GO" id="GO:0016020">
    <property type="term" value="C:membrane"/>
    <property type="evidence" value="ECO:0007669"/>
    <property type="project" value="UniProtKB-SubCell"/>
</dbReference>
<comment type="similarity">
    <text evidence="2">Belongs to the CLPTM1 family.</text>
</comment>
<evidence type="ECO:0008006" key="8">
    <source>
        <dbReference type="Google" id="ProtNLM"/>
    </source>
</evidence>
<protein>
    <recommendedName>
        <fullName evidence="8">Cleft lip and palate transmembrane protein 1-like protein</fullName>
    </recommendedName>
</protein>
<dbReference type="GO" id="GO:0012505">
    <property type="term" value="C:endomembrane system"/>
    <property type="evidence" value="ECO:0007669"/>
    <property type="project" value="TreeGrafter"/>
</dbReference>
<keyword evidence="5" id="KW-0472">Membrane</keyword>
<evidence type="ECO:0000256" key="2">
    <source>
        <dbReference type="ARBA" id="ARBA00009310"/>
    </source>
</evidence>
<reference evidence="7" key="1">
    <citation type="journal article" date="2015" name="PLoS Genet.">
        <title>Genome Sequence and Transcriptome Analyses of Chrysochromulina tobin: Metabolic Tools for Enhanced Algal Fitness in the Prominent Order Prymnesiales (Haptophyceae).</title>
        <authorList>
            <person name="Hovde B.T."/>
            <person name="Deodato C.R."/>
            <person name="Hunsperger H.M."/>
            <person name="Ryken S.A."/>
            <person name="Yost W."/>
            <person name="Jha R.K."/>
            <person name="Patterson J."/>
            <person name="Monnat R.J. Jr."/>
            <person name="Barlow S.B."/>
            <person name="Starkenburg S.R."/>
            <person name="Cattolico R.A."/>
        </authorList>
    </citation>
    <scope>NUCLEOTIDE SEQUENCE</scope>
    <source>
        <strain evidence="7">CCMP291</strain>
    </source>
</reference>
<proteinExistence type="inferred from homology"/>
<feature type="non-terminal residue" evidence="6">
    <location>
        <position position="387"/>
    </location>
</feature>
<keyword evidence="7" id="KW-1185">Reference proteome</keyword>
<dbReference type="PANTHER" id="PTHR21347:SF0">
    <property type="entry name" value="LIPID SCRAMBLASE CLPTM1L"/>
    <property type="match status" value="1"/>
</dbReference>
<evidence type="ECO:0000256" key="3">
    <source>
        <dbReference type="ARBA" id="ARBA00022692"/>
    </source>
</evidence>
<comment type="caution">
    <text evidence="6">The sequence shown here is derived from an EMBL/GenBank/DDBJ whole genome shotgun (WGS) entry which is preliminary data.</text>
</comment>
<evidence type="ECO:0000256" key="5">
    <source>
        <dbReference type="ARBA" id="ARBA00023136"/>
    </source>
</evidence>
<evidence type="ECO:0000313" key="6">
    <source>
        <dbReference type="EMBL" id="KOO20977.1"/>
    </source>
</evidence>
<evidence type="ECO:0000313" key="7">
    <source>
        <dbReference type="Proteomes" id="UP000037460"/>
    </source>
</evidence>
<dbReference type="OrthoDB" id="378564at2759"/>
<dbReference type="Proteomes" id="UP000037460">
    <property type="component" value="Unassembled WGS sequence"/>
</dbReference>
<dbReference type="PANTHER" id="PTHR21347">
    <property type="entry name" value="CLEFT LIP AND PALATE ASSOCIATED TRANSMEMBRANE PROTEIN-RELATED"/>
    <property type="match status" value="1"/>
</dbReference>
<evidence type="ECO:0000256" key="1">
    <source>
        <dbReference type="ARBA" id="ARBA00004141"/>
    </source>
</evidence>
<dbReference type="Pfam" id="PF05602">
    <property type="entry name" value="CLPTM1"/>
    <property type="match status" value="1"/>
</dbReference>
<accession>A0A0M0J3U7</accession>
<comment type="subcellular location">
    <subcellularLocation>
        <location evidence="1">Membrane</location>
        <topology evidence="1">Multi-pass membrane protein</topology>
    </subcellularLocation>
</comment>
<dbReference type="EMBL" id="JWZX01003398">
    <property type="protein sequence ID" value="KOO20977.1"/>
    <property type="molecule type" value="Genomic_DNA"/>
</dbReference>
<keyword evidence="4" id="KW-1133">Transmembrane helix</keyword>
<sequence>MWTYVGAVMVLWIAMSAKEFYVLFYPPACKLRHGCYHPRLPWGARVDITAHMGEGAIRAAVWNVTNVSSVEELEAAITTPVPPSVRRGEMRELWLTFELSRTGSDDVLSAARVNIVQMYEARERSQASMLLERDVFGDVFASSDEKPAVTEAPSTSSTVSAELAPADRHGRVPHFIYSYRMCELRLVTDARAYASPFLAPDGTPIGQSWDVHARTYAPHFYVDTFSLLRKHALPLSADVQKAHPRLKLKFKPISVGRHRIMAQLGSLFESLGASLGLGTELDEIRELLSEERLYRFVVMQIISILHVIFDVLAFRSDIGFWKGKETMSGLSSRAVISSAAQTVIIYLYLLDADNLNSIVLATYTFSTAVELWKVVRVLQILRASRAR</sequence>
<dbReference type="AlphaFoldDB" id="A0A0M0J3U7"/>
<dbReference type="InterPro" id="IPR008429">
    <property type="entry name" value="CLPTM1"/>
</dbReference>
<gene>
    <name evidence="6" type="ORF">Ctob_000036</name>
</gene>